<dbReference type="InterPro" id="IPR036915">
    <property type="entry name" value="Cyclin-like_sf"/>
</dbReference>
<keyword evidence="3" id="KW-0195">Cyclin</keyword>
<dbReference type="GO" id="GO:0016538">
    <property type="term" value="F:cyclin-dependent protein serine/threonine kinase regulator activity"/>
    <property type="evidence" value="ECO:0007669"/>
    <property type="project" value="InterPro"/>
</dbReference>
<protein>
    <recommendedName>
        <fullName evidence="2">RNA polymerase II holoenzyme cyclin-like subunit</fullName>
    </recommendedName>
</protein>
<organism evidence="8 9">
    <name type="scientific">Diplocarpon coronariae</name>
    <dbReference type="NCBI Taxonomy" id="2795749"/>
    <lineage>
        <taxon>Eukaryota</taxon>
        <taxon>Fungi</taxon>
        <taxon>Dikarya</taxon>
        <taxon>Ascomycota</taxon>
        <taxon>Pezizomycotina</taxon>
        <taxon>Leotiomycetes</taxon>
        <taxon>Helotiales</taxon>
        <taxon>Drepanopezizaceae</taxon>
        <taxon>Diplocarpon</taxon>
    </lineage>
</organism>
<dbReference type="InterPro" id="IPR006671">
    <property type="entry name" value="Cyclin_N"/>
</dbReference>
<keyword evidence="9" id="KW-1185">Reference proteome</keyword>
<comment type="caution">
    <text evidence="8">The sequence shown here is derived from an EMBL/GenBank/DDBJ whole genome shotgun (WGS) entry which is preliminary data.</text>
</comment>
<dbReference type="SMART" id="SM00385">
    <property type="entry name" value="CYCLIN"/>
    <property type="match status" value="1"/>
</dbReference>
<dbReference type="STRING" id="503106.A0A218Z2V6"/>
<dbReference type="Pfam" id="PF00134">
    <property type="entry name" value="Cyclin_N"/>
    <property type="match status" value="1"/>
</dbReference>
<sequence length="437" mass="49310">MAGEKLAQQCESVKQKITAETKASASLDDRDATGVQHNTDTAQHRTARGVVLVLQGVCCCCYQPVKFPPVSNLIAREPTTSLKPKHPTPAANLPRLLRSIVIPYPAKNWRKPSKMAANYWESTQRRHWQFTRQQLEDLRKKLEEEDQNVVQMYPLPEIRHQSIYFNQQVARLAKRLGLRQQAQATAQIYIRRFYLKVEIRRTNPYLVAATATYLACKMEESPHHIRLVVNEGRSLWPGGSQMQPRSPPTLTRAAEFFNCDTVKIGECEFWLISEMSSQMIVHHPYKSLASLQGVFALSQEESNLAWSIINDHYMTDLPLLFAPHIIAIMAILLALVLRPNQTGVQSAGPPAGAMASLAHAALSAASQAKAGEERQVGGPRTKVQKLANWLAESNIDIEAVVDCTQEIISFYEMQEQYNEKLTREQINRFVKARGLDK</sequence>
<evidence type="ECO:0000256" key="3">
    <source>
        <dbReference type="RuleBase" id="RU000383"/>
    </source>
</evidence>
<evidence type="ECO:0000256" key="5">
    <source>
        <dbReference type="SAM" id="MobiDB-lite"/>
    </source>
</evidence>
<dbReference type="FunCoup" id="A0A218Z2V6">
    <property type="interactions" value="873"/>
</dbReference>
<reference evidence="8 9" key="1">
    <citation type="submission" date="2017-04" db="EMBL/GenBank/DDBJ databases">
        <title>Draft genome sequence of Marssonina coronaria NL1: causal agent of apple blotch.</title>
        <authorList>
            <person name="Cheng Q."/>
        </authorList>
    </citation>
    <scope>NUCLEOTIDE SEQUENCE [LARGE SCALE GENOMIC DNA]</scope>
    <source>
        <strain evidence="8 9">NL1</strain>
    </source>
</reference>
<dbReference type="GO" id="GO:0006357">
    <property type="term" value="P:regulation of transcription by RNA polymerase II"/>
    <property type="evidence" value="ECO:0007669"/>
    <property type="project" value="InterPro"/>
</dbReference>
<evidence type="ECO:0000313" key="8">
    <source>
        <dbReference type="EMBL" id="OWP02014.1"/>
    </source>
</evidence>
<gene>
    <name evidence="8" type="ORF">B2J93_1486</name>
</gene>
<dbReference type="InterPro" id="IPR013763">
    <property type="entry name" value="Cyclin-like_dom"/>
</dbReference>
<evidence type="ECO:0000256" key="6">
    <source>
        <dbReference type="SAM" id="Phobius"/>
    </source>
</evidence>
<dbReference type="PANTHER" id="PTHR10026">
    <property type="entry name" value="CYCLIN"/>
    <property type="match status" value="1"/>
</dbReference>
<dbReference type="EMBL" id="MZNU01000252">
    <property type="protein sequence ID" value="OWP02014.1"/>
    <property type="molecule type" value="Genomic_DNA"/>
</dbReference>
<evidence type="ECO:0000259" key="7">
    <source>
        <dbReference type="SMART" id="SM00385"/>
    </source>
</evidence>
<feature type="transmembrane region" description="Helical" evidence="6">
    <location>
        <begin position="317"/>
        <end position="337"/>
    </location>
</feature>
<keyword evidence="4" id="KW-0175">Coiled coil</keyword>
<comment type="similarity">
    <text evidence="1">Belongs to the cyclin family. Cyclin C subfamily.</text>
</comment>
<evidence type="ECO:0000256" key="2">
    <source>
        <dbReference type="ARBA" id="ARBA00014912"/>
    </source>
</evidence>
<feature type="domain" description="Cyclin-like" evidence="7">
    <location>
        <begin position="167"/>
        <end position="273"/>
    </location>
</feature>
<dbReference type="OrthoDB" id="10266018at2759"/>
<feature type="region of interest" description="Disordered" evidence="5">
    <location>
        <begin position="21"/>
        <end position="40"/>
    </location>
</feature>
<keyword evidence="6" id="KW-0812">Transmembrane</keyword>
<evidence type="ECO:0000256" key="4">
    <source>
        <dbReference type="SAM" id="Coils"/>
    </source>
</evidence>
<dbReference type="Gene3D" id="1.10.472.10">
    <property type="entry name" value="Cyclin-like"/>
    <property type="match status" value="2"/>
</dbReference>
<dbReference type="CDD" id="cd20546">
    <property type="entry name" value="CYCLIN_SpCG1C_ScCTK2-like_rpt2"/>
    <property type="match status" value="1"/>
</dbReference>
<dbReference type="AlphaFoldDB" id="A0A218Z2V6"/>
<keyword evidence="6" id="KW-0472">Membrane</keyword>
<feature type="coiled-coil region" evidence="4">
    <location>
        <begin position="125"/>
        <end position="152"/>
    </location>
</feature>
<accession>A0A218Z2V6</accession>
<dbReference type="SUPFAM" id="SSF47954">
    <property type="entry name" value="Cyclin-like"/>
    <property type="match status" value="2"/>
</dbReference>
<keyword evidence="6" id="KW-1133">Transmembrane helix</keyword>
<dbReference type="InterPro" id="IPR043198">
    <property type="entry name" value="Cyclin/Ssn8"/>
</dbReference>
<dbReference type="CDD" id="cd20513">
    <property type="entry name" value="CYCLIN_CCNC_rpt1"/>
    <property type="match status" value="1"/>
</dbReference>
<name>A0A218Z2V6_9HELO</name>
<dbReference type="Proteomes" id="UP000242519">
    <property type="component" value="Unassembled WGS sequence"/>
</dbReference>
<dbReference type="InParanoid" id="A0A218Z2V6"/>
<proteinExistence type="inferred from homology"/>
<evidence type="ECO:0000256" key="1">
    <source>
        <dbReference type="ARBA" id="ARBA00008638"/>
    </source>
</evidence>
<evidence type="ECO:0000313" key="9">
    <source>
        <dbReference type="Proteomes" id="UP000242519"/>
    </source>
</evidence>